<accession>A0ABW8EWF0</accession>
<gene>
    <name evidence="3" type="ORF">ACIPEN_01110</name>
</gene>
<evidence type="ECO:0000256" key="1">
    <source>
        <dbReference type="SAM" id="MobiDB-lite"/>
    </source>
</evidence>
<dbReference type="EMBL" id="JBIUZV010000001">
    <property type="protein sequence ID" value="MFJ3044402.1"/>
    <property type="molecule type" value="Genomic_DNA"/>
</dbReference>
<keyword evidence="2" id="KW-0732">Signal</keyword>
<organism evidence="3 4">
    <name type="scientific">Herbaspirillum chlorophenolicum</name>
    <dbReference type="NCBI Taxonomy" id="211589"/>
    <lineage>
        <taxon>Bacteria</taxon>
        <taxon>Pseudomonadati</taxon>
        <taxon>Pseudomonadota</taxon>
        <taxon>Betaproteobacteria</taxon>
        <taxon>Burkholderiales</taxon>
        <taxon>Oxalobacteraceae</taxon>
        <taxon>Herbaspirillum</taxon>
    </lineage>
</organism>
<name>A0ABW8EWF0_9BURK</name>
<keyword evidence="4" id="KW-1185">Reference proteome</keyword>
<proteinExistence type="predicted"/>
<feature type="compositionally biased region" description="Low complexity" evidence="1">
    <location>
        <begin position="182"/>
        <end position="195"/>
    </location>
</feature>
<reference evidence="3 4" key="1">
    <citation type="submission" date="2024-10" db="EMBL/GenBank/DDBJ databases">
        <title>The Natural Products Discovery Center: Release of the First 8490 Sequenced Strains for Exploring Actinobacteria Biosynthetic Diversity.</title>
        <authorList>
            <person name="Kalkreuter E."/>
            <person name="Kautsar S.A."/>
            <person name="Yang D."/>
            <person name="Bader C.D."/>
            <person name="Teijaro C.N."/>
            <person name="Fluegel L."/>
            <person name="Davis C.M."/>
            <person name="Simpson J.R."/>
            <person name="Lauterbach L."/>
            <person name="Steele A.D."/>
            <person name="Gui C."/>
            <person name="Meng S."/>
            <person name="Li G."/>
            <person name="Viehrig K."/>
            <person name="Ye F."/>
            <person name="Su P."/>
            <person name="Kiefer A.F."/>
            <person name="Nichols A."/>
            <person name="Cepeda A.J."/>
            <person name="Yan W."/>
            <person name="Fan B."/>
            <person name="Jiang Y."/>
            <person name="Adhikari A."/>
            <person name="Zheng C.-J."/>
            <person name="Schuster L."/>
            <person name="Cowan T.M."/>
            <person name="Smanski M.J."/>
            <person name="Chevrette M.G."/>
            <person name="De Carvalho L.P.S."/>
            <person name="Shen B."/>
        </authorList>
    </citation>
    <scope>NUCLEOTIDE SEQUENCE [LARGE SCALE GENOMIC DNA]</scope>
    <source>
        <strain evidence="3 4">NPDC087045</strain>
    </source>
</reference>
<dbReference type="Proteomes" id="UP001617427">
    <property type="component" value="Unassembled WGS sequence"/>
</dbReference>
<dbReference type="RefSeq" id="WP_402698013.1">
    <property type="nucleotide sequence ID" value="NZ_JBIUZV010000001.1"/>
</dbReference>
<feature type="chain" id="PRO_5047543048" description="LTXXQ motif family protein" evidence="2">
    <location>
        <begin position="30"/>
        <end position="195"/>
    </location>
</feature>
<comment type="caution">
    <text evidence="3">The sequence shown here is derived from an EMBL/GenBank/DDBJ whole genome shotgun (WGS) entry which is preliminary data.</text>
</comment>
<feature type="compositionally biased region" description="Gly residues" evidence="1">
    <location>
        <begin position="154"/>
        <end position="181"/>
    </location>
</feature>
<evidence type="ECO:0000256" key="2">
    <source>
        <dbReference type="SAM" id="SignalP"/>
    </source>
</evidence>
<sequence>MTFPLPSLRHTLCAAAFGMAIAASLPAAATPLVDLIAADILPMTEQLKKDLQLTPNQQILWRQTEQKTRAILAQRQQRRALLQEATDKVLHTPGAEFRDLAHGYDEDGAASEQEARQLREVWFSMADALDDHQRKLVQDYIADRMQRVADGLGKSEGGHSGGRGSPPSGGKGGGGMGGMGGSRSSAGSFSSDNGF</sequence>
<evidence type="ECO:0000313" key="3">
    <source>
        <dbReference type="EMBL" id="MFJ3044402.1"/>
    </source>
</evidence>
<evidence type="ECO:0008006" key="5">
    <source>
        <dbReference type="Google" id="ProtNLM"/>
    </source>
</evidence>
<protein>
    <recommendedName>
        <fullName evidence="5">LTXXQ motif family protein</fullName>
    </recommendedName>
</protein>
<feature type="signal peptide" evidence="2">
    <location>
        <begin position="1"/>
        <end position="29"/>
    </location>
</feature>
<feature type="region of interest" description="Disordered" evidence="1">
    <location>
        <begin position="151"/>
        <end position="195"/>
    </location>
</feature>
<evidence type="ECO:0000313" key="4">
    <source>
        <dbReference type="Proteomes" id="UP001617427"/>
    </source>
</evidence>